<dbReference type="RefSeq" id="WP_015326231.1">
    <property type="nucleotide sequence ID" value="NC_019978.1"/>
</dbReference>
<dbReference type="PIRSF" id="PIRSF005901">
    <property type="entry name" value="EF-P"/>
    <property type="match status" value="1"/>
</dbReference>
<dbReference type="SUPFAM" id="SSF50249">
    <property type="entry name" value="Nucleic acid-binding proteins"/>
    <property type="match status" value="2"/>
</dbReference>
<dbReference type="InterPro" id="IPR013185">
    <property type="entry name" value="Transl_elong_KOW-like"/>
</dbReference>
<dbReference type="Gene3D" id="2.40.50.140">
    <property type="entry name" value="Nucleic acid-binding proteins"/>
    <property type="match status" value="2"/>
</dbReference>
<dbReference type="SMART" id="SM00841">
    <property type="entry name" value="Elong-fact-P_C"/>
    <property type="match status" value="1"/>
</dbReference>
<sequence>MITTRDFKTGLTIELDGELYTIVNYDHTKPGKGGAYLQTELKHLESGRTVNKRFKAGEKVQEAYIDTRPFQYLYQSGEDYVFMDQESYEQINLSQEQIGDAAKFIKENSEIKVKMYQNEPIGVKLPTFVELEVTHAPPAVKGNTVSGGSKKVTVETGAEVKVPLFIEEGDILKLDTRSCEYIERV</sequence>
<dbReference type="PANTHER" id="PTHR30053:SF12">
    <property type="entry name" value="ELONGATION FACTOR P (EF-P) FAMILY PROTEIN"/>
    <property type="match status" value="1"/>
</dbReference>
<dbReference type="InterPro" id="IPR015365">
    <property type="entry name" value="Elong-fact-P_C"/>
</dbReference>
<evidence type="ECO:0000256" key="6">
    <source>
        <dbReference type="ARBA" id="ARBA00022917"/>
    </source>
</evidence>
<dbReference type="Proteomes" id="UP000010880">
    <property type="component" value="Chromosome"/>
</dbReference>
<dbReference type="HAMAP" id="MF_00141">
    <property type="entry name" value="EF_P"/>
    <property type="match status" value="1"/>
</dbReference>
<dbReference type="NCBIfam" id="NF001810">
    <property type="entry name" value="PRK00529.1"/>
    <property type="match status" value="1"/>
</dbReference>
<dbReference type="CDD" id="cd05794">
    <property type="entry name" value="S1_EF-P_repeat_2"/>
    <property type="match status" value="1"/>
</dbReference>
<evidence type="ECO:0000256" key="8">
    <source>
        <dbReference type="HAMAP-Rule" id="MF_00141"/>
    </source>
</evidence>
<gene>
    <name evidence="8" type="primary">efp</name>
    <name evidence="13" type="ordered locus">Halha_0531</name>
</gene>
<evidence type="ECO:0000256" key="5">
    <source>
        <dbReference type="ARBA" id="ARBA00022768"/>
    </source>
</evidence>
<dbReference type="FunFam" id="2.40.50.140:FF:000004">
    <property type="entry name" value="Elongation factor P"/>
    <property type="match status" value="1"/>
</dbReference>
<dbReference type="NCBIfam" id="TIGR00038">
    <property type="entry name" value="efp"/>
    <property type="match status" value="1"/>
</dbReference>
<evidence type="ECO:0000259" key="11">
    <source>
        <dbReference type="SMART" id="SM00841"/>
    </source>
</evidence>
<comment type="function">
    <text evidence="7 8">Involved in peptide bond synthesis. Stimulates efficient translation and peptide-bond synthesis on native or reconstituted 70S ribosomes in vitro. Probably functions indirectly by altering the affinity of the ribosome for aminoacyl-tRNA, thus increasing their reactivity as acceptors for peptidyl transferase.</text>
</comment>
<reference evidence="14" key="1">
    <citation type="submission" date="2012-02" db="EMBL/GenBank/DDBJ databases">
        <title>The complete genome of Halobacteroides halobius DSM 5150.</title>
        <authorList>
            <person name="Lucas S."/>
            <person name="Copeland A."/>
            <person name="Lapidus A."/>
            <person name="Glavina del Rio T."/>
            <person name="Dalin E."/>
            <person name="Tice H."/>
            <person name="Bruce D."/>
            <person name="Goodwin L."/>
            <person name="Pitluck S."/>
            <person name="Peters L."/>
            <person name="Mikhailova N."/>
            <person name="Gu W."/>
            <person name="Kyrpides N."/>
            <person name="Mavromatis K."/>
            <person name="Ivanova N."/>
            <person name="Brettin T."/>
            <person name="Detter J.C."/>
            <person name="Han C."/>
            <person name="Larimer F."/>
            <person name="Land M."/>
            <person name="Hauser L."/>
            <person name="Markowitz V."/>
            <person name="Cheng J.-F."/>
            <person name="Hugenholtz P."/>
            <person name="Woyke T."/>
            <person name="Wu D."/>
            <person name="Tindall B."/>
            <person name="Pomrenke H."/>
            <person name="Brambilla E."/>
            <person name="Klenk H.-P."/>
            <person name="Eisen J.A."/>
        </authorList>
    </citation>
    <scope>NUCLEOTIDE SEQUENCE [LARGE SCALE GENOMIC DNA]</scope>
    <source>
        <strain evidence="14">ATCC 35273 / DSM 5150 / MD-1</strain>
    </source>
</reference>
<evidence type="ECO:0000313" key="14">
    <source>
        <dbReference type="Proteomes" id="UP000010880"/>
    </source>
</evidence>
<dbReference type="HOGENOM" id="CLU_074944_0_1_9"/>
<dbReference type="GO" id="GO:0005829">
    <property type="term" value="C:cytosol"/>
    <property type="evidence" value="ECO:0007669"/>
    <property type="project" value="UniProtKB-ARBA"/>
</dbReference>
<evidence type="ECO:0000256" key="3">
    <source>
        <dbReference type="ARBA" id="ARBA00009479"/>
    </source>
</evidence>
<dbReference type="InterPro" id="IPR001059">
    <property type="entry name" value="Transl_elong_P/YeiP_cen"/>
</dbReference>
<dbReference type="OrthoDB" id="9801844at2"/>
<dbReference type="PATRIC" id="fig|748449.3.peg.493"/>
<evidence type="ECO:0000256" key="4">
    <source>
        <dbReference type="ARBA" id="ARBA00022490"/>
    </source>
</evidence>
<evidence type="ECO:0000256" key="10">
    <source>
        <dbReference type="RuleBase" id="RU004389"/>
    </source>
</evidence>
<dbReference type="Pfam" id="PF01132">
    <property type="entry name" value="EFP"/>
    <property type="match status" value="1"/>
</dbReference>
<keyword evidence="14" id="KW-1185">Reference proteome</keyword>
<dbReference type="GO" id="GO:0043043">
    <property type="term" value="P:peptide biosynthetic process"/>
    <property type="evidence" value="ECO:0007669"/>
    <property type="project" value="InterPro"/>
</dbReference>
<dbReference type="GO" id="GO:0003746">
    <property type="term" value="F:translation elongation factor activity"/>
    <property type="evidence" value="ECO:0007669"/>
    <property type="project" value="UniProtKB-UniRule"/>
</dbReference>
<dbReference type="InterPro" id="IPR008991">
    <property type="entry name" value="Translation_prot_SH3-like_sf"/>
</dbReference>
<dbReference type="InterPro" id="IPR020599">
    <property type="entry name" value="Transl_elong_fac_P/YeiP"/>
</dbReference>
<protein>
    <recommendedName>
        <fullName evidence="8 9">Elongation factor P</fullName>
        <shortName evidence="8">EF-P</shortName>
    </recommendedName>
</protein>
<evidence type="ECO:0000256" key="9">
    <source>
        <dbReference type="NCBIfam" id="TIGR00038"/>
    </source>
</evidence>
<dbReference type="InterPro" id="IPR011768">
    <property type="entry name" value="Transl_elongation_fac_P"/>
</dbReference>
<comment type="similarity">
    <text evidence="3 8 10">Belongs to the elongation factor P family.</text>
</comment>
<keyword evidence="6 8" id="KW-0648">Protein biosynthesis</keyword>
<evidence type="ECO:0000256" key="2">
    <source>
        <dbReference type="ARBA" id="ARBA00004815"/>
    </source>
</evidence>
<evidence type="ECO:0000259" key="12">
    <source>
        <dbReference type="SMART" id="SM01185"/>
    </source>
</evidence>
<dbReference type="STRING" id="748449.Halha_0531"/>
<dbReference type="SMART" id="SM01185">
    <property type="entry name" value="EFP"/>
    <property type="match status" value="1"/>
</dbReference>
<evidence type="ECO:0000313" key="13">
    <source>
        <dbReference type="EMBL" id="AGB40505.1"/>
    </source>
</evidence>
<dbReference type="AlphaFoldDB" id="L0K7I1"/>
<proteinExistence type="inferred from homology"/>
<keyword evidence="4 8" id="KW-0963">Cytoplasm</keyword>
<dbReference type="InterPro" id="IPR012340">
    <property type="entry name" value="NA-bd_OB-fold"/>
</dbReference>
<dbReference type="eggNOG" id="COG0231">
    <property type="taxonomic scope" value="Bacteria"/>
</dbReference>
<feature type="domain" description="Translation elongation factor P/YeiP central" evidence="12">
    <location>
        <begin position="67"/>
        <end position="121"/>
    </location>
</feature>
<dbReference type="InterPro" id="IPR014722">
    <property type="entry name" value="Rib_uL2_dom2"/>
</dbReference>
<dbReference type="FunFam" id="2.30.30.30:FF:000003">
    <property type="entry name" value="Elongation factor P"/>
    <property type="match status" value="1"/>
</dbReference>
<dbReference type="EMBL" id="CP003359">
    <property type="protein sequence ID" value="AGB40505.1"/>
    <property type="molecule type" value="Genomic_DNA"/>
</dbReference>
<dbReference type="CDD" id="cd04470">
    <property type="entry name" value="S1_EF-P_repeat_1"/>
    <property type="match status" value="1"/>
</dbReference>
<dbReference type="Pfam" id="PF08207">
    <property type="entry name" value="EFP_N"/>
    <property type="match status" value="1"/>
</dbReference>
<dbReference type="FunFam" id="2.40.50.140:FF:000009">
    <property type="entry name" value="Elongation factor P"/>
    <property type="match status" value="1"/>
</dbReference>
<comment type="pathway">
    <text evidence="2 8">Protein biosynthesis; polypeptide chain elongation.</text>
</comment>
<name>L0K7I1_HALHC</name>
<feature type="domain" description="Elongation factor P C-terminal" evidence="11">
    <location>
        <begin position="129"/>
        <end position="184"/>
    </location>
</feature>
<dbReference type="UniPathway" id="UPA00345"/>
<accession>L0K7I1</accession>
<dbReference type="PROSITE" id="PS01275">
    <property type="entry name" value="EFP"/>
    <property type="match status" value="1"/>
</dbReference>
<dbReference type="PANTHER" id="PTHR30053">
    <property type="entry name" value="ELONGATION FACTOR P"/>
    <property type="match status" value="1"/>
</dbReference>
<comment type="subcellular location">
    <subcellularLocation>
        <location evidence="1 8">Cytoplasm</location>
    </subcellularLocation>
</comment>
<dbReference type="Gene3D" id="2.30.30.30">
    <property type="match status" value="1"/>
</dbReference>
<dbReference type="SUPFAM" id="SSF50104">
    <property type="entry name" value="Translation proteins SH3-like domain"/>
    <property type="match status" value="1"/>
</dbReference>
<dbReference type="Pfam" id="PF09285">
    <property type="entry name" value="Elong-fact-P_C"/>
    <property type="match status" value="1"/>
</dbReference>
<organism evidence="13 14">
    <name type="scientific">Halobacteroides halobius (strain ATCC 35273 / DSM 5150 / MD-1)</name>
    <dbReference type="NCBI Taxonomy" id="748449"/>
    <lineage>
        <taxon>Bacteria</taxon>
        <taxon>Bacillati</taxon>
        <taxon>Bacillota</taxon>
        <taxon>Clostridia</taxon>
        <taxon>Halanaerobiales</taxon>
        <taxon>Halobacteroidaceae</taxon>
        <taxon>Halobacteroides</taxon>
    </lineage>
</organism>
<evidence type="ECO:0000256" key="7">
    <source>
        <dbReference type="ARBA" id="ARBA00025469"/>
    </source>
</evidence>
<keyword evidence="5 8" id="KW-0251">Elongation factor</keyword>
<dbReference type="KEGG" id="hhl:Halha_0531"/>
<dbReference type="InterPro" id="IPR013852">
    <property type="entry name" value="Transl_elong_P/YeiP_CS"/>
</dbReference>
<evidence type="ECO:0000256" key="1">
    <source>
        <dbReference type="ARBA" id="ARBA00004496"/>
    </source>
</evidence>